<dbReference type="EMBL" id="PDJN01000003">
    <property type="protein sequence ID" value="PFG59076.1"/>
    <property type="molecule type" value="Genomic_DNA"/>
</dbReference>
<reference evidence="1 2" key="2">
    <citation type="submission" date="2017-10" db="EMBL/GenBank/DDBJ databases">
        <title>Bacterial endophytes that colonize and modify switchgrass growth.</title>
        <authorList>
            <person name="Debolt S."/>
        </authorList>
    </citation>
    <scope>NUCLEOTIDE SEQUENCE [LARGE SCALE GENOMIC DNA]</scope>
    <source>
        <strain evidence="1 2">A2-S9</strain>
    </source>
</reference>
<accession>A0A7Z1GLS9</accession>
<dbReference type="Proteomes" id="UP000221580">
    <property type="component" value="Unassembled WGS sequence"/>
</dbReference>
<protein>
    <submittedName>
        <fullName evidence="1">Uncharacterized protein</fullName>
    </submittedName>
</protein>
<proteinExistence type="predicted"/>
<gene>
    <name evidence="1" type="ORF">DM05_3746</name>
</gene>
<dbReference type="AlphaFoldDB" id="A0A7Z1GLS9"/>
<sequence>MVCQRLSALDRSCMQGIWSVLVSRKKLPHRSNENGLSRPYRAPEGREVVEKVLFDRLAQSLWQMDEIVRSEHGGVSRSISLSRGKSERQGLRIGVKSNVLGFTNTEGCIVNKPVQPKSTQLTADKVSAALSDADAVVERHASKSLASSAFSRTSGLKTRSMRATHLSSVERELAELKKVVAALAVRSVAHEEMAFDLDLYGVTVLDAGTAHQLLDTPPEPTEALQKLLALR</sequence>
<name>A0A7Z1GLS9_9PSED</name>
<reference evidence="1 2" key="1">
    <citation type="submission" date="2017-09" db="EMBL/GenBank/DDBJ databases">
        <authorList>
            <person name="DeBolt S."/>
            <person name="Huntemann M."/>
            <person name="Clum A."/>
            <person name="Pillay M."/>
            <person name="Palaniappan K."/>
            <person name="Varghese N."/>
            <person name="Mikhailova N."/>
            <person name="Stamatis D."/>
            <person name="Reddy T."/>
            <person name="Daum C."/>
            <person name="Shapiro N."/>
            <person name="Ivanova N."/>
            <person name="Kyrpides N."/>
            <person name="Woyke T."/>
        </authorList>
    </citation>
    <scope>NUCLEOTIDE SEQUENCE [LARGE SCALE GENOMIC DNA]</scope>
    <source>
        <strain evidence="1 2">A2-S9</strain>
    </source>
</reference>
<evidence type="ECO:0000313" key="1">
    <source>
        <dbReference type="EMBL" id="PFG59076.1"/>
    </source>
</evidence>
<comment type="caution">
    <text evidence="1">The sequence shown here is derived from an EMBL/GenBank/DDBJ whole genome shotgun (WGS) entry which is preliminary data.</text>
</comment>
<evidence type="ECO:0000313" key="2">
    <source>
        <dbReference type="Proteomes" id="UP000221580"/>
    </source>
</evidence>
<organism evidence="1 2">
    <name type="scientific">Pseudomonas poae</name>
    <dbReference type="NCBI Taxonomy" id="200451"/>
    <lineage>
        <taxon>Bacteria</taxon>
        <taxon>Pseudomonadati</taxon>
        <taxon>Pseudomonadota</taxon>
        <taxon>Gammaproteobacteria</taxon>
        <taxon>Pseudomonadales</taxon>
        <taxon>Pseudomonadaceae</taxon>
        <taxon>Pseudomonas</taxon>
    </lineage>
</organism>